<evidence type="ECO:0000313" key="2">
    <source>
        <dbReference type="EMBL" id="TFB05326.1"/>
    </source>
</evidence>
<comment type="caution">
    <text evidence="2">The sequence shown here is derived from an EMBL/GenBank/DDBJ whole genome shotgun (WGS) entry which is preliminary data.</text>
</comment>
<evidence type="ECO:0000256" key="1">
    <source>
        <dbReference type="SAM" id="MobiDB-lite"/>
    </source>
</evidence>
<sequence length="84" mass="8991">MRLALEETRTYAEEPRAATDQDALQGVTSESSTSWYEQQVTVEGNEGFAGPGADAGVAEKDWIEQKASVVLRTVRSAGQGGSTR</sequence>
<organism evidence="2 3">
    <name type="scientific">Trichoderma ghanense</name>
    <dbReference type="NCBI Taxonomy" id="65468"/>
    <lineage>
        <taxon>Eukaryota</taxon>
        <taxon>Fungi</taxon>
        <taxon>Dikarya</taxon>
        <taxon>Ascomycota</taxon>
        <taxon>Pezizomycotina</taxon>
        <taxon>Sordariomycetes</taxon>
        <taxon>Hypocreomycetidae</taxon>
        <taxon>Hypocreales</taxon>
        <taxon>Hypocreaceae</taxon>
        <taxon>Trichoderma</taxon>
    </lineage>
</organism>
<feature type="compositionally biased region" description="Basic and acidic residues" evidence="1">
    <location>
        <begin position="1"/>
        <end position="19"/>
    </location>
</feature>
<dbReference type="Proteomes" id="UP001642720">
    <property type="component" value="Unassembled WGS sequence"/>
</dbReference>
<gene>
    <name evidence="2" type="ORF">CCMA1212_002522</name>
</gene>
<feature type="region of interest" description="Disordered" evidence="1">
    <location>
        <begin position="1"/>
        <end position="34"/>
    </location>
</feature>
<proteinExistence type="predicted"/>
<keyword evidence="3" id="KW-1185">Reference proteome</keyword>
<dbReference type="RefSeq" id="XP_073561527.1">
    <property type="nucleotide sequence ID" value="XM_073699904.1"/>
</dbReference>
<protein>
    <submittedName>
        <fullName evidence="2">Uncharacterized protein</fullName>
    </submittedName>
</protein>
<accession>A0ABY2HAZ4</accession>
<name>A0ABY2HAZ4_9HYPO</name>
<dbReference type="EMBL" id="PPTA01000003">
    <property type="protein sequence ID" value="TFB05326.1"/>
    <property type="molecule type" value="Genomic_DNA"/>
</dbReference>
<reference evidence="2 3" key="1">
    <citation type="submission" date="2018-01" db="EMBL/GenBank/DDBJ databases">
        <title>Genome characterization of the sugarcane-associated fungus Trichoderma ghanense CCMA-1212 and their application in lignocelulose bioconversion.</title>
        <authorList>
            <person name="Steindorff A.S."/>
            <person name="Mendes T.D."/>
            <person name="Vilela E.S.D."/>
            <person name="Rodrigues D.S."/>
            <person name="Formighieri E.F."/>
            <person name="Melo I.S."/>
            <person name="Favaro L.C.L."/>
        </authorList>
    </citation>
    <scope>NUCLEOTIDE SEQUENCE [LARGE SCALE GENOMIC DNA]</scope>
    <source>
        <strain evidence="2 3">CCMA-1212</strain>
    </source>
</reference>
<dbReference type="GeneID" id="300574354"/>
<evidence type="ECO:0000313" key="3">
    <source>
        <dbReference type="Proteomes" id="UP001642720"/>
    </source>
</evidence>